<accession>F3G6R4</accession>
<comment type="caution">
    <text evidence="1">The sequence shown here is derived from an EMBL/GenBank/DDBJ whole genome shotgun (WGS) entry which is preliminary data.</text>
</comment>
<proteinExistence type="predicted"/>
<organism evidence="1 2">
    <name type="scientific">Pseudomonas syringae pv. pisi str. 1704B</name>
    <dbReference type="NCBI Taxonomy" id="629263"/>
    <lineage>
        <taxon>Bacteria</taxon>
        <taxon>Pseudomonadati</taxon>
        <taxon>Pseudomonadota</taxon>
        <taxon>Gammaproteobacteria</taxon>
        <taxon>Pseudomonadales</taxon>
        <taxon>Pseudomonadaceae</taxon>
        <taxon>Pseudomonas</taxon>
        <taxon>Pseudomonas syringae</taxon>
    </lineage>
</organism>
<evidence type="ECO:0000313" key="1">
    <source>
        <dbReference type="EMBL" id="EGH42764.1"/>
    </source>
</evidence>
<dbReference type="BioCyc" id="PSYR629263:G11X0-1736-MONOMER"/>
<feature type="non-terminal residue" evidence="1">
    <location>
        <position position="1"/>
    </location>
</feature>
<name>F3G6R4_PSESJ</name>
<sequence length="42" mass="4097">VVAVSLVPGLVLVLAAVAVVRGMAPQAVLLTVALGVPDSLAF</sequence>
<dbReference type="AlphaFoldDB" id="F3G6R4"/>
<gene>
    <name evidence="1" type="ORF">PSYPI_10315</name>
</gene>
<protein>
    <submittedName>
        <fullName evidence="1">Uncharacterized protein</fullName>
    </submittedName>
</protein>
<dbReference type="Proteomes" id="UP000004986">
    <property type="component" value="Unassembled WGS sequence"/>
</dbReference>
<evidence type="ECO:0000313" key="2">
    <source>
        <dbReference type="Proteomes" id="UP000004986"/>
    </source>
</evidence>
<keyword evidence="2" id="KW-1185">Reference proteome</keyword>
<reference evidence="1 2" key="1">
    <citation type="journal article" date="2011" name="PLoS Pathog.">
        <title>Dynamic evolution of pathogenicity revealed by sequencing and comparative genomics of 19 Pseudomonas syringae isolates.</title>
        <authorList>
            <person name="Baltrus D.A."/>
            <person name="Nishimura M.T."/>
            <person name="Romanchuk A."/>
            <person name="Chang J.H."/>
            <person name="Mukhtar M.S."/>
            <person name="Cherkis K."/>
            <person name="Roach J."/>
            <person name="Grant S.R."/>
            <person name="Jones C.D."/>
            <person name="Dangl J.L."/>
        </authorList>
    </citation>
    <scope>NUCLEOTIDE SEQUENCE [LARGE SCALE GENOMIC DNA]</scope>
    <source>
        <strain evidence="1 2">1704B</strain>
    </source>
</reference>
<dbReference type="HOGENOM" id="CLU_3262655_0_0_6"/>
<dbReference type="EMBL" id="AEAI01000512">
    <property type="protein sequence ID" value="EGH42764.1"/>
    <property type="molecule type" value="Genomic_DNA"/>
</dbReference>